<dbReference type="KEGG" id="vg:6372432"/>
<dbReference type="RefSeq" id="YP_001956976.1">
    <property type="nucleotide sequence ID" value="NC_010821.1"/>
</dbReference>
<evidence type="ECO:0000256" key="1">
    <source>
        <dbReference type="SAM" id="Phobius"/>
    </source>
</evidence>
<gene>
    <name evidence="2" type="ORF">201phi2-1p253</name>
</gene>
<keyword evidence="1" id="KW-0472">Membrane</keyword>
<keyword evidence="1" id="KW-1133">Transmembrane helix</keyword>
<organism evidence="2 3">
    <name type="scientific">Pseudomonas phage 201phi2-1</name>
    <name type="common">Pseudomonas chlororaphis phage 201phi2-1</name>
    <dbReference type="NCBI Taxonomy" id="198110"/>
    <lineage>
        <taxon>Viruses</taxon>
        <taxon>Duplodnaviria</taxon>
        <taxon>Heunggongvirae</taxon>
        <taxon>Uroviricota</taxon>
        <taxon>Caudoviricetes</taxon>
        <taxon>Chimalliviridae</taxon>
        <taxon>Serwervirus</taxon>
        <taxon>Serwervirus 201phi21</taxon>
    </lineage>
</organism>
<dbReference type="EMBL" id="EU197055">
    <property type="protein sequence ID" value="ABY63081.1"/>
    <property type="molecule type" value="Genomic_DNA"/>
</dbReference>
<name>B3FJB5_BP201</name>
<dbReference type="Proteomes" id="UP000002421">
    <property type="component" value="Segment"/>
</dbReference>
<proteinExistence type="predicted"/>
<reference evidence="2 3" key="1">
    <citation type="journal article" date="2008" name="Virology">
        <title>Characterization of Pseudomonas chlororaphis myovirus 201varphi2-1 via genomic sequencing, mass spectrometry, and electron microscopy.</title>
        <authorList>
            <person name="Thomas J.A."/>
            <person name="Rolando M.R."/>
            <person name="Carroll C.A."/>
            <person name="Shen P.S."/>
            <person name="Belnap D.M."/>
            <person name="Weintraub S.T."/>
            <person name="Serwer P."/>
            <person name="Hardies S.C."/>
        </authorList>
    </citation>
    <scope>NUCLEOTIDE SEQUENCE</scope>
</reference>
<keyword evidence="1" id="KW-0812">Transmembrane</keyword>
<evidence type="ECO:0000313" key="3">
    <source>
        <dbReference type="Proteomes" id="UP000002421"/>
    </source>
</evidence>
<evidence type="ECO:0000313" key="2">
    <source>
        <dbReference type="EMBL" id="ABY63081.1"/>
    </source>
</evidence>
<protein>
    <submittedName>
        <fullName evidence="2">Uncharacterized protein</fullName>
    </submittedName>
</protein>
<sequence>MLLSDVTNQLGAGSAYEFLTASQWVRARQDIRVYYKGTQINVVVRKGGFWFVTNVGTTLRYVRLTSQIADQLIISQRDANYLLDLPSKVDKEDLDIQQPKREDSMDETSNGFTDLQMKNMAFAMGMFCVATATVFGVKTVVNIVPKGRGK</sequence>
<keyword evidence="3" id="KW-1185">Reference proteome</keyword>
<organismHost>
    <name type="scientific">Pseudomonas chlororaphis</name>
    <dbReference type="NCBI Taxonomy" id="587753"/>
</organismHost>
<feature type="transmembrane region" description="Helical" evidence="1">
    <location>
        <begin position="120"/>
        <end position="141"/>
    </location>
</feature>
<accession>B3FJB5</accession>